<comment type="caution">
    <text evidence="1">The sequence shown here is derived from an EMBL/GenBank/DDBJ whole genome shotgun (WGS) entry which is preliminary data.</text>
</comment>
<dbReference type="OrthoDB" id="7593450at2"/>
<protein>
    <submittedName>
        <fullName evidence="1">Membrane protein</fullName>
    </submittedName>
</protein>
<sequence length="190" mass="22062">MNAPTIRDVLDFWFLPLDHPDHGKPRDIWWKGPAEFDAEIRERFAEALDMAIVGAFDHWQKSPDGALALILLCDQFSRNMHRKASRAFSGDCKALPTARLALARNYPAAFNLTMRLFFYMPFQHSESLTDQELGCSLFAAFEDEEMMKHAHEHRDVITRFGRFPHRNEVLGRNCTDEELEYLKTANRFGQ</sequence>
<dbReference type="InterPro" id="IPR011990">
    <property type="entry name" value="TPR-like_helical_dom_sf"/>
</dbReference>
<gene>
    <name evidence="1" type="ORF">RSO01_93050</name>
</gene>
<dbReference type="Pfam" id="PF06041">
    <property type="entry name" value="DUF924"/>
    <property type="match status" value="1"/>
</dbReference>
<proteinExistence type="predicted"/>
<dbReference type="Gene3D" id="1.20.58.320">
    <property type="entry name" value="TPR-like"/>
    <property type="match status" value="1"/>
</dbReference>
<organism evidence="1 2">
    <name type="scientific">Reyranella soli</name>
    <dbReference type="NCBI Taxonomy" id="1230389"/>
    <lineage>
        <taxon>Bacteria</taxon>
        <taxon>Pseudomonadati</taxon>
        <taxon>Pseudomonadota</taxon>
        <taxon>Alphaproteobacteria</taxon>
        <taxon>Hyphomicrobiales</taxon>
        <taxon>Reyranellaceae</taxon>
        <taxon>Reyranella</taxon>
    </lineage>
</organism>
<evidence type="ECO:0000313" key="1">
    <source>
        <dbReference type="EMBL" id="GEP62139.1"/>
    </source>
</evidence>
<dbReference type="EMBL" id="BKAJ01000317">
    <property type="protein sequence ID" value="GEP62139.1"/>
    <property type="molecule type" value="Genomic_DNA"/>
</dbReference>
<dbReference type="InterPro" id="IPR010323">
    <property type="entry name" value="DUF924"/>
</dbReference>
<accession>A0A512NT76</accession>
<dbReference type="RefSeq" id="WP_147157398.1">
    <property type="nucleotide sequence ID" value="NZ_BKAJ01000317.1"/>
</dbReference>
<evidence type="ECO:0000313" key="2">
    <source>
        <dbReference type="Proteomes" id="UP000321058"/>
    </source>
</evidence>
<reference evidence="1 2" key="1">
    <citation type="submission" date="2019-07" db="EMBL/GenBank/DDBJ databases">
        <title>Whole genome shotgun sequence of Reyranella soli NBRC 108950.</title>
        <authorList>
            <person name="Hosoyama A."/>
            <person name="Uohara A."/>
            <person name="Ohji S."/>
            <person name="Ichikawa N."/>
        </authorList>
    </citation>
    <scope>NUCLEOTIDE SEQUENCE [LARGE SCALE GENOMIC DNA]</scope>
    <source>
        <strain evidence="1 2">NBRC 108950</strain>
    </source>
</reference>
<dbReference type="AlphaFoldDB" id="A0A512NT76"/>
<dbReference type="SUPFAM" id="SSF48452">
    <property type="entry name" value="TPR-like"/>
    <property type="match status" value="1"/>
</dbReference>
<dbReference type="Gene3D" id="1.25.40.10">
    <property type="entry name" value="Tetratricopeptide repeat domain"/>
    <property type="match status" value="1"/>
</dbReference>
<name>A0A512NT76_9HYPH</name>
<dbReference type="Proteomes" id="UP000321058">
    <property type="component" value="Unassembled WGS sequence"/>
</dbReference>
<keyword evidence="2" id="KW-1185">Reference proteome</keyword>